<evidence type="ECO:0000313" key="4">
    <source>
        <dbReference type="Proteomes" id="UP000224607"/>
    </source>
</evidence>
<organism evidence="2 3">
    <name type="scientific">Xenorhabdus mauleonii</name>
    <dbReference type="NCBI Taxonomy" id="351675"/>
    <lineage>
        <taxon>Bacteria</taxon>
        <taxon>Pseudomonadati</taxon>
        <taxon>Pseudomonadota</taxon>
        <taxon>Gammaproteobacteria</taxon>
        <taxon>Enterobacterales</taxon>
        <taxon>Morganellaceae</taxon>
        <taxon>Xenorhabdus</taxon>
    </lineage>
</organism>
<name>A0A1I3Y2L3_9GAMM</name>
<reference evidence="2" key="1">
    <citation type="submission" date="2016-10" db="EMBL/GenBank/DDBJ databases">
        <authorList>
            <person name="de Groot N.N."/>
        </authorList>
    </citation>
    <scope>NUCLEOTIDE SEQUENCE [LARGE SCALE GENOMIC DNA]</scope>
    <source>
        <strain evidence="2">DSM 17908</strain>
    </source>
</reference>
<evidence type="ECO:0000313" key="3">
    <source>
        <dbReference type="Proteomes" id="UP000198919"/>
    </source>
</evidence>
<protein>
    <submittedName>
        <fullName evidence="2">Cytoskeleton-binding toxin CbtA</fullName>
    </submittedName>
    <submittedName>
        <fullName evidence="1">Toxin-antitoxin protein</fullName>
    </submittedName>
</protein>
<gene>
    <name evidence="2" type="ORF">SAMN05421680_1426</name>
    <name evidence="1" type="ORF">Xmau_04375</name>
</gene>
<dbReference type="Pfam" id="PF06755">
    <property type="entry name" value="CbtA_toxin"/>
    <property type="match status" value="1"/>
</dbReference>
<sequence>MVTSTRLTVWQVIAAALLKRHFGLNLTDTVLCESDTVAALATRGVRPSEAINALVDKYDLARLNAQADPRSTPYLDIHDELTVIFDSGLADRLLKQAKS</sequence>
<dbReference type="STRING" id="351675.SAMN05421680_1426"/>
<accession>A0A1I3Y2L3</accession>
<reference evidence="3" key="2">
    <citation type="submission" date="2016-10" db="EMBL/GenBank/DDBJ databases">
        <authorList>
            <person name="Varghese N."/>
            <person name="Submissions S."/>
        </authorList>
    </citation>
    <scope>NUCLEOTIDE SEQUENCE [LARGE SCALE GENOMIC DNA]</scope>
    <source>
        <strain evidence="3">DSM 17908</strain>
    </source>
</reference>
<dbReference type="EMBL" id="FORG01000042">
    <property type="protein sequence ID" value="SFK25659.1"/>
    <property type="molecule type" value="Genomic_DNA"/>
</dbReference>
<dbReference type="Proteomes" id="UP000224607">
    <property type="component" value="Unassembled WGS sequence"/>
</dbReference>
<proteinExistence type="predicted"/>
<keyword evidence="4" id="KW-1185">Reference proteome</keyword>
<dbReference type="EMBL" id="NITY01000031">
    <property type="protein sequence ID" value="PHM36091.1"/>
    <property type="molecule type" value="Genomic_DNA"/>
</dbReference>
<dbReference type="AlphaFoldDB" id="A0A1I3Y2L3"/>
<reference evidence="1 4" key="3">
    <citation type="journal article" date="2017" name="Nat. Microbiol.">
        <title>Natural product diversity associated with the nematode symbionts Photorhabdus and Xenorhabdus.</title>
        <authorList>
            <person name="Tobias N.J."/>
            <person name="Wolff H."/>
            <person name="Djahanschiri B."/>
            <person name="Grundmann F."/>
            <person name="Kronenwerth M."/>
            <person name="Shi Y.M."/>
            <person name="Simonyi S."/>
            <person name="Grun P."/>
            <person name="Shapiro-Ilan D."/>
            <person name="Pidot S.J."/>
            <person name="Stinear T.P."/>
            <person name="Ebersberger I."/>
            <person name="Bode H.B."/>
        </authorList>
    </citation>
    <scope>NUCLEOTIDE SEQUENCE [LARGE SCALE GENOMIC DNA]</scope>
    <source>
        <strain evidence="1 4">DSM 17908</strain>
    </source>
</reference>
<dbReference type="RefSeq" id="WP_420855347.1">
    <property type="nucleotide sequence ID" value="NZ_CAWNQB010000025.1"/>
</dbReference>
<evidence type="ECO:0000313" key="2">
    <source>
        <dbReference type="EMBL" id="SFK25659.1"/>
    </source>
</evidence>
<dbReference type="Proteomes" id="UP000198919">
    <property type="component" value="Unassembled WGS sequence"/>
</dbReference>
<evidence type="ECO:0000313" key="1">
    <source>
        <dbReference type="EMBL" id="PHM36091.1"/>
    </source>
</evidence>
<dbReference type="InterPro" id="IPR009610">
    <property type="entry name" value="CbtA_toxin"/>
</dbReference>